<comment type="similarity">
    <text evidence="5">Belongs to the class I-like SAM-binding methyltransferase superfamily. EFM5 family.</text>
</comment>
<dbReference type="EMBL" id="OC989039">
    <property type="protein sequence ID" value="CAG4645694.1"/>
    <property type="molecule type" value="Genomic_DNA"/>
</dbReference>
<comment type="subcellular location">
    <subcellularLocation>
        <location evidence="1 5">Cytoplasm</location>
    </subcellularLocation>
</comment>
<organism evidence="6">
    <name type="scientific">Lynceus sp. MCZ IZ 141354</name>
    <dbReference type="NCBI Taxonomy" id="1930659"/>
    <lineage>
        <taxon>Eukaryota</taxon>
        <taxon>Metazoa</taxon>
        <taxon>Ecdysozoa</taxon>
        <taxon>Arthropoda</taxon>
        <taxon>Crustacea</taxon>
        <taxon>Branchiopoda</taxon>
        <taxon>Diplostraca</taxon>
        <taxon>Laevicaudata</taxon>
        <taxon>Lynceidae</taxon>
        <taxon>Lynceus</taxon>
    </lineage>
</organism>
<evidence type="ECO:0000256" key="4">
    <source>
        <dbReference type="ARBA" id="ARBA00022679"/>
    </source>
</evidence>
<keyword evidence="2 5" id="KW-0963">Cytoplasm</keyword>
<evidence type="ECO:0000256" key="5">
    <source>
        <dbReference type="HAMAP-Rule" id="MF_03187"/>
    </source>
</evidence>
<dbReference type="EC" id="2.1.1.-" evidence="5"/>
<evidence type="ECO:0000256" key="1">
    <source>
        <dbReference type="ARBA" id="ARBA00004496"/>
    </source>
</evidence>
<dbReference type="PANTHER" id="PTHR13200:SF0">
    <property type="entry name" value="EEF1A LYSINE METHYLTRANSFERASE 1"/>
    <property type="match status" value="1"/>
</dbReference>
<reference evidence="6" key="1">
    <citation type="submission" date="2021-04" db="EMBL/GenBank/DDBJ databases">
        <authorList>
            <person name="Cornetti L."/>
        </authorList>
    </citation>
    <scope>NUCLEOTIDE SEQUENCE</scope>
</reference>
<dbReference type="GO" id="GO:0005737">
    <property type="term" value="C:cytoplasm"/>
    <property type="evidence" value="ECO:0007669"/>
    <property type="project" value="UniProtKB-SubCell"/>
</dbReference>
<comment type="function">
    <text evidence="5">S-adenosyl-L-methionine-dependent protein-lysine N-methyltransferase that methylates elongation factor 1-alpha.</text>
</comment>
<evidence type="ECO:0000256" key="3">
    <source>
        <dbReference type="ARBA" id="ARBA00022603"/>
    </source>
</evidence>
<proteinExistence type="inferred from homology"/>
<keyword evidence="3 5" id="KW-0489">Methyltransferase</keyword>
<dbReference type="InterPro" id="IPR041370">
    <property type="entry name" value="Mlase_EEF1AKMT1/ZCCHC4"/>
</dbReference>
<dbReference type="AlphaFoldDB" id="A0A9N6WU92"/>
<dbReference type="GO" id="GO:0032259">
    <property type="term" value="P:methylation"/>
    <property type="evidence" value="ECO:0007669"/>
    <property type="project" value="UniProtKB-KW"/>
</dbReference>
<dbReference type="HAMAP" id="MF_03187">
    <property type="entry name" value="Methyltr_EFM5"/>
    <property type="match status" value="1"/>
</dbReference>
<protein>
    <recommendedName>
        <fullName evidence="5">Protein-lysine N-methyltransferase EOG090X0ABW</fullName>
        <ecNumber evidence="5">2.1.1.-</ecNumber>
    </recommendedName>
</protein>
<accession>A0A9N6WU92</accession>
<name>A0A9N6WU92_9CRUS</name>
<dbReference type="PANTHER" id="PTHR13200">
    <property type="entry name" value="EEF1A LYSINE METHYLTRANSFERASE 1"/>
    <property type="match status" value="1"/>
</dbReference>
<evidence type="ECO:0000313" key="6">
    <source>
        <dbReference type="EMBL" id="CAG4645694.1"/>
    </source>
</evidence>
<gene>
    <name evidence="6" type="primary">EOG090X0ABW</name>
</gene>
<sequence length="217" mass="24971">MSDSDDETTLSSHAHQALLEFLAEKKEREEKLEIIKNSQEQESVVDIELEENWQLSQFWYDEKTTKTLGEEALRLAGESGSIACISCPTIYRHLRKNKPQSCNVKLLEFDTRFAMYGEDFLFYDYRSPLELPRDMQSGFNVVIADPPFLSEECLTKTAVTIKFLAKGAVILCTGAIMEDLAKRLLHLNLCNFLPHHSNNLANDFRCFSNYNLDEFIQ</sequence>
<dbReference type="InterPro" id="IPR019369">
    <property type="entry name" value="Efm5/EEF1AKMT1"/>
</dbReference>
<keyword evidence="4 5" id="KW-0808">Transferase</keyword>
<evidence type="ECO:0000256" key="2">
    <source>
        <dbReference type="ARBA" id="ARBA00022490"/>
    </source>
</evidence>
<dbReference type="GO" id="GO:0016279">
    <property type="term" value="F:protein-lysine N-methyltransferase activity"/>
    <property type="evidence" value="ECO:0007669"/>
    <property type="project" value="UniProtKB-UniRule"/>
</dbReference>
<dbReference type="Pfam" id="PF10237">
    <property type="entry name" value="N6-adenineMlase"/>
    <property type="match status" value="1"/>
</dbReference>